<dbReference type="EMBL" id="KL363188">
    <property type="protein sequence ID" value="KFD57481.1"/>
    <property type="molecule type" value="Genomic_DNA"/>
</dbReference>
<dbReference type="AlphaFoldDB" id="A0A085MJT5"/>
<proteinExistence type="predicted"/>
<protein>
    <submittedName>
        <fullName evidence="1">Uncharacterized protein</fullName>
    </submittedName>
</protein>
<organism evidence="1 2">
    <name type="scientific">Trichuris suis</name>
    <name type="common">pig whipworm</name>
    <dbReference type="NCBI Taxonomy" id="68888"/>
    <lineage>
        <taxon>Eukaryota</taxon>
        <taxon>Metazoa</taxon>
        <taxon>Ecdysozoa</taxon>
        <taxon>Nematoda</taxon>
        <taxon>Enoplea</taxon>
        <taxon>Dorylaimia</taxon>
        <taxon>Trichinellida</taxon>
        <taxon>Trichuridae</taxon>
        <taxon>Trichuris</taxon>
    </lineage>
</organism>
<reference evidence="1 2" key="1">
    <citation type="journal article" date="2014" name="Nat. Genet.">
        <title>Genome and transcriptome of the porcine whipworm Trichuris suis.</title>
        <authorList>
            <person name="Jex A.R."/>
            <person name="Nejsum P."/>
            <person name="Schwarz E.M."/>
            <person name="Hu L."/>
            <person name="Young N.D."/>
            <person name="Hall R.S."/>
            <person name="Korhonen P.K."/>
            <person name="Liao S."/>
            <person name="Thamsborg S."/>
            <person name="Xia J."/>
            <person name="Xu P."/>
            <person name="Wang S."/>
            <person name="Scheerlinck J.P."/>
            <person name="Hofmann A."/>
            <person name="Sternberg P.W."/>
            <person name="Wang J."/>
            <person name="Gasser R.B."/>
        </authorList>
    </citation>
    <scope>NUCLEOTIDE SEQUENCE [LARGE SCALE GENOMIC DNA]</scope>
    <source>
        <strain evidence="1">DCEP-RM93M</strain>
    </source>
</reference>
<evidence type="ECO:0000313" key="1">
    <source>
        <dbReference type="EMBL" id="KFD57481.1"/>
    </source>
</evidence>
<sequence>MNERSVRYQYYVKNRTVNSEIHLQSMLIVFVTDVRPPSVDGSSSLTAEQTTLTSLLSMVICTETLENV</sequence>
<name>A0A085MJT5_9BILA</name>
<accession>A0A085MJT5</accession>
<keyword evidence="2" id="KW-1185">Reference proteome</keyword>
<evidence type="ECO:0000313" key="2">
    <source>
        <dbReference type="Proteomes" id="UP000030764"/>
    </source>
</evidence>
<gene>
    <name evidence="1" type="ORF">M513_01584</name>
</gene>
<dbReference type="Proteomes" id="UP000030764">
    <property type="component" value="Unassembled WGS sequence"/>
</dbReference>